<dbReference type="PANTHER" id="PTHR11945:SF534">
    <property type="entry name" value="MYOCYTE-SPECIFIC ENHANCER FACTOR 2"/>
    <property type="match status" value="1"/>
</dbReference>
<dbReference type="EMBL" id="LT934115">
    <property type="protein sequence ID" value="VAH67570.1"/>
    <property type="molecule type" value="Genomic_DNA"/>
</dbReference>
<dbReference type="Proteomes" id="UP000324705">
    <property type="component" value="Chromosome 3A"/>
</dbReference>
<evidence type="ECO:0000256" key="1">
    <source>
        <dbReference type="ARBA" id="ARBA00004123"/>
    </source>
</evidence>
<proteinExistence type="predicted"/>
<organism evidence="7 8">
    <name type="scientific">Triticum turgidum subsp. durum</name>
    <name type="common">Durum wheat</name>
    <name type="synonym">Triticum durum</name>
    <dbReference type="NCBI Taxonomy" id="4567"/>
    <lineage>
        <taxon>Eukaryota</taxon>
        <taxon>Viridiplantae</taxon>
        <taxon>Streptophyta</taxon>
        <taxon>Embryophyta</taxon>
        <taxon>Tracheophyta</taxon>
        <taxon>Spermatophyta</taxon>
        <taxon>Magnoliopsida</taxon>
        <taxon>Liliopsida</taxon>
        <taxon>Poales</taxon>
        <taxon>Poaceae</taxon>
        <taxon>BOP clade</taxon>
        <taxon>Pooideae</taxon>
        <taxon>Triticodae</taxon>
        <taxon>Triticeae</taxon>
        <taxon>Triticinae</taxon>
        <taxon>Triticum</taxon>
    </lineage>
</organism>
<dbReference type="InterPro" id="IPR036879">
    <property type="entry name" value="TF_MADSbox_sf"/>
</dbReference>
<protein>
    <recommendedName>
        <fullName evidence="6">MADS-box domain-containing protein</fullName>
    </recommendedName>
</protein>
<keyword evidence="5" id="KW-0539">Nucleus</keyword>
<evidence type="ECO:0000256" key="4">
    <source>
        <dbReference type="ARBA" id="ARBA00023163"/>
    </source>
</evidence>
<dbReference type="AlphaFoldDB" id="A0A9R0RVH7"/>
<reference evidence="7 8" key="1">
    <citation type="submission" date="2017-09" db="EMBL/GenBank/DDBJ databases">
        <authorList>
            <consortium name="International Durum Wheat Genome Sequencing Consortium (IDWGSC)"/>
            <person name="Milanesi L."/>
        </authorList>
    </citation>
    <scope>NUCLEOTIDE SEQUENCE [LARGE SCALE GENOMIC DNA]</scope>
    <source>
        <strain evidence="8">cv. Svevo</strain>
    </source>
</reference>
<keyword evidence="8" id="KW-1185">Reference proteome</keyword>
<dbReference type="GO" id="GO:0000978">
    <property type="term" value="F:RNA polymerase II cis-regulatory region sequence-specific DNA binding"/>
    <property type="evidence" value="ECO:0007669"/>
    <property type="project" value="TreeGrafter"/>
</dbReference>
<dbReference type="GO" id="GO:0005634">
    <property type="term" value="C:nucleus"/>
    <property type="evidence" value="ECO:0007669"/>
    <property type="project" value="UniProtKB-SubCell"/>
</dbReference>
<dbReference type="PANTHER" id="PTHR11945">
    <property type="entry name" value="MADS BOX PROTEIN"/>
    <property type="match status" value="1"/>
</dbReference>
<accession>A0A9R0RVH7</accession>
<dbReference type="GO" id="GO:0046983">
    <property type="term" value="F:protein dimerization activity"/>
    <property type="evidence" value="ECO:0007669"/>
    <property type="project" value="InterPro"/>
</dbReference>
<dbReference type="Gene3D" id="3.40.1810.10">
    <property type="entry name" value="Transcription factor, MADS-box"/>
    <property type="match status" value="2"/>
</dbReference>
<feature type="domain" description="MADS-box" evidence="6">
    <location>
        <begin position="62"/>
        <end position="97"/>
    </location>
</feature>
<feature type="domain" description="MADS-box" evidence="6">
    <location>
        <begin position="1"/>
        <end position="55"/>
    </location>
</feature>
<dbReference type="Pfam" id="PF00319">
    <property type="entry name" value="SRF-TF"/>
    <property type="match status" value="2"/>
</dbReference>
<dbReference type="PROSITE" id="PS50066">
    <property type="entry name" value="MADS_BOX_2"/>
    <property type="match status" value="2"/>
</dbReference>
<dbReference type="SUPFAM" id="SSF55455">
    <property type="entry name" value="SRF-like"/>
    <property type="match status" value="2"/>
</dbReference>
<dbReference type="GO" id="GO:0000981">
    <property type="term" value="F:DNA-binding transcription factor activity, RNA polymerase II-specific"/>
    <property type="evidence" value="ECO:0007669"/>
    <property type="project" value="TreeGrafter"/>
</dbReference>
<keyword evidence="3" id="KW-0238">DNA-binding</keyword>
<evidence type="ECO:0000256" key="2">
    <source>
        <dbReference type="ARBA" id="ARBA00023015"/>
    </source>
</evidence>
<keyword evidence="4" id="KW-0804">Transcription</keyword>
<comment type="subcellular location">
    <subcellularLocation>
        <location evidence="1">Nucleus</location>
    </subcellularLocation>
</comment>
<evidence type="ECO:0000256" key="3">
    <source>
        <dbReference type="ARBA" id="ARBA00023125"/>
    </source>
</evidence>
<evidence type="ECO:0000313" key="7">
    <source>
        <dbReference type="EMBL" id="VAH67570.1"/>
    </source>
</evidence>
<dbReference type="GO" id="GO:0045893">
    <property type="term" value="P:positive regulation of DNA-templated transcription"/>
    <property type="evidence" value="ECO:0007669"/>
    <property type="project" value="UniProtKB-ARBA"/>
</dbReference>
<evidence type="ECO:0000313" key="8">
    <source>
        <dbReference type="Proteomes" id="UP000324705"/>
    </source>
</evidence>
<gene>
    <name evidence="7" type="ORF">TRITD_3Av1G240220</name>
</gene>
<dbReference type="InterPro" id="IPR002100">
    <property type="entry name" value="TF_MADSbox"/>
</dbReference>
<evidence type="ECO:0000256" key="5">
    <source>
        <dbReference type="ARBA" id="ARBA00023242"/>
    </source>
</evidence>
<keyword evidence="2" id="KW-0805">Transcription regulation</keyword>
<name>A0A9R0RVH7_TRITD</name>
<dbReference type="SMART" id="SM00432">
    <property type="entry name" value="MADS"/>
    <property type="match status" value="2"/>
</dbReference>
<dbReference type="Gramene" id="TRITD3Av1G240220.1">
    <property type="protein sequence ID" value="TRITD3Av1G240220.1"/>
    <property type="gene ID" value="TRITD3Av1G240220"/>
</dbReference>
<sequence>MARLMETERKRRLAFTTRRRGLLDKARQLAALCGVAVTVVCTDPEGGALTVMETEEGVPALMENERKRALAFRNRRRVLLDKAGQLAALCGAQVAVVCADPWGGAPTVMETEAGVLARAY</sequence>
<evidence type="ECO:0000259" key="6">
    <source>
        <dbReference type="PROSITE" id="PS50066"/>
    </source>
</evidence>